<feature type="region of interest" description="Disordered" evidence="1">
    <location>
        <begin position="1"/>
        <end position="32"/>
    </location>
</feature>
<accession>A0AAW2JHP6</accession>
<reference evidence="2" key="2">
    <citation type="journal article" date="2024" name="Plant">
        <title>Genomic evolution and insights into agronomic trait innovations of Sesamum species.</title>
        <authorList>
            <person name="Miao H."/>
            <person name="Wang L."/>
            <person name="Qu L."/>
            <person name="Liu H."/>
            <person name="Sun Y."/>
            <person name="Le M."/>
            <person name="Wang Q."/>
            <person name="Wei S."/>
            <person name="Zheng Y."/>
            <person name="Lin W."/>
            <person name="Duan Y."/>
            <person name="Cao H."/>
            <person name="Xiong S."/>
            <person name="Wang X."/>
            <person name="Wei L."/>
            <person name="Li C."/>
            <person name="Ma Q."/>
            <person name="Ju M."/>
            <person name="Zhao R."/>
            <person name="Li G."/>
            <person name="Mu C."/>
            <person name="Tian Q."/>
            <person name="Mei H."/>
            <person name="Zhang T."/>
            <person name="Gao T."/>
            <person name="Zhang H."/>
        </authorList>
    </citation>
    <scope>NUCLEOTIDE SEQUENCE</scope>
    <source>
        <strain evidence="2">G02</strain>
    </source>
</reference>
<protein>
    <submittedName>
        <fullName evidence="2">Uncharacterized protein</fullName>
    </submittedName>
</protein>
<proteinExistence type="predicted"/>
<dbReference type="AlphaFoldDB" id="A0AAW2JHP6"/>
<evidence type="ECO:0000313" key="2">
    <source>
        <dbReference type="EMBL" id="KAL0293912.1"/>
    </source>
</evidence>
<comment type="caution">
    <text evidence="2">The sequence shown here is derived from an EMBL/GenBank/DDBJ whole genome shotgun (WGS) entry which is preliminary data.</text>
</comment>
<gene>
    <name evidence="2" type="ORF">Sradi_6913900</name>
</gene>
<organism evidence="2">
    <name type="scientific">Sesamum radiatum</name>
    <name type="common">Black benniseed</name>
    <dbReference type="NCBI Taxonomy" id="300843"/>
    <lineage>
        <taxon>Eukaryota</taxon>
        <taxon>Viridiplantae</taxon>
        <taxon>Streptophyta</taxon>
        <taxon>Embryophyta</taxon>
        <taxon>Tracheophyta</taxon>
        <taxon>Spermatophyta</taxon>
        <taxon>Magnoliopsida</taxon>
        <taxon>eudicotyledons</taxon>
        <taxon>Gunneridae</taxon>
        <taxon>Pentapetalae</taxon>
        <taxon>asterids</taxon>
        <taxon>lamiids</taxon>
        <taxon>Lamiales</taxon>
        <taxon>Pedaliaceae</taxon>
        <taxon>Sesamum</taxon>
    </lineage>
</organism>
<reference evidence="2" key="1">
    <citation type="submission" date="2020-06" db="EMBL/GenBank/DDBJ databases">
        <authorList>
            <person name="Li T."/>
            <person name="Hu X."/>
            <person name="Zhang T."/>
            <person name="Song X."/>
            <person name="Zhang H."/>
            <person name="Dai N."/>
            <person name="Sheng W."/>
            <person name="Hou X."/>
            <person name="Wei L."/>
        </authorList>
    </citation>
    <scope>NUCLEOTIDE SEQUENCE</scope>
    <source>
        <strain evidence="2">G02</strain>
        <tissue evidence="2">Leaf</tissue>
    </source>
</reference>
<sequence length="82" mass="9279">MAGRGTPPSNRWRQPGLKSSDSFPTTGRGPLQEILHTPLTRCLSQSEEYMFLKKYKANAVEHMPEYGHYLTKPYKPVTSGPQ</sequence>
<name>A0AAW2JHP6_SESRA</name>
<evidence type="ECO:0000256" key="1">
    <source>
        <dbReference type="SAM" id="MobiDB-lite"/>
    </source>
</evidence>
<dbReference type="EMBL" id="JACGWJ010000257">
    <property type="protein sequence ID" value="KAL0293912.1"/>
    <property type="molecule type" value="Genomic_DNA"/>
</dbReference>
<feature type="compositionally biased region" description="Polar residues" evidence="1">
    <location>
        <begin position="7"/>
        <end position="25"/>
    </location>
</feature>